<protein>
    <recommendedName>
        <fullName evidence="11">TonB C-terminal domain-containing protein</fullName>
    </recommendedName>
</protein>
<evidence type="ECO:0000256" key="5">
    <source>
        <dbReference type="ARBA" id="ARBA00022519"/>
    </source>
</evidence>
<keyword evidence="8" id="KW-1133">Transmembrane helix</keyword>
<evidence type="ECO:0000256" key="8">
    <source>
        <dbReference type="ARBA" id="ARBA00022989"/>
    </source>
</evidence>
<evidence type="ECO:0000256" key="9">
    <source>
        <dbReference type="ARBA" id="ARBA00023136"/>
    </source>
</evidence>
<gene>
    <name evidence="12" type="ORF">GURASL_11140</name>
</gene>
<feature type="compositionally biased region" description="Basic residues" evidence="10">
    <location>
        <begin position="80"/>
        <end position="89"/>
    </location>
</feature>
<keyword evidence="13" id="KW-1185">Reference proteome</keyword>
<organism evidence="12 13">
    <name type="scientific">Geotalea uraniireducens</name>
    <dbReference type="NCBI Taxonomy" id="351604"/>
    <lineage>
        <taxon>Bacteria</taxon>
        <taxon>Pseudomonadati</taxon>
        <taxon>Thermodesulfobacteriota</taxon>
        <taxon>Desulfuromonadia</taxon>
        <taxon>Geobacterales</taxon>
        <taxon>Geobacteraceae</taxon>
        <taxon>Geotalea</taxon>
    </lineage>
</organism>
<dbReference type="PRINTS" id="PR01374">
    <property type="entry name" value="TONBPROTEIN"/>
</dbReference>
<evidence type="ECO:0000313" key="13">
    <source>
        <dbReference type="Proteomes" id="UP001317705"/>
    </source>
</evidence>
<dbReference type="InterPro" id="IPR006260">
    <property type="entry name" value="TonB/TolA_C"/>
</dbReference>
<evidence type="ECO:0000313" key="12">
    <source>
        <dbReference type="EMBL" id="BDV42191.1"/>
    </source>
</evidence>
<evidence type="ECO:0000256" key="7">
    <source>
        <dbReference type="ARBA" id="ARBA00022927"/>
    </source>
</evidence>
<dbReference type="InterPro" id="IPR051045">
    <property type="entry name" value="TonB-dependent_transducer"/>
</dbReference>
<keyword evidence="5" id="KW-0997">Cell inner membrane</keyword>
<evidence type="ECO:0000256" key="10">
    <source>
        <dbReference type="SAM" id="MobiDB-lite"/>
    </source>
</evidence>
<keyword evidence="3" id="KW-0813">Transport</keyword>
<evidence type="ECO:0000256" key="2">
    <source>
        <dbReference type="ARBA" id="ARBA00006555"/>
    </source>
</evidence>
<keyword evidence="6" id="KW-0812">Transmembrane</keyword>
<comment type="similarity">
    <text evidence="2">Belongs to the TonB family.</text>
</comment>
<dbReference type="InterPro" id="IPR003538">
    <property type="entry name" value="TonB"/>
</dbReference>
<keyword evidence="4" id="KW-1003">Cell membrane</keyword>
<sequence>MGLDGAAELRGGAEGGRGKRGFGSALLGSLLLHCTFGGVVCAVAPRLPAVPAPLVVDLTALSLPTAEREMRAAAPAGQPRQRKGQRRPRPAAPPAQPLPAPVPMPVVSPPVPVPAAPPTPAPAAVPPAVVAVAGGSPATTGVVAGAGGSTASGGNGTAAGGHDAGGSAAVSTTTLQQRYLREHFAYIRELIGRELRYPRRALRMGWSGRVAVTFLVLVDGSVTELRVARSSGCPLLDGDALATVRRAAPFPRPPVSARLLIPVDYVLE</sequence>
<keyword evidence="7" id="KW-0653">Protein transport</keyword>
<evidence type="ECO:0000256" key="1">
    <source>
        <dbReference type="ARBA" id="ARBA00004383"/>
    </source>
</evidence>
<feature type="region of interest" description="Disordered" evidence="10">
    <location>
        <begin position="70"/>
        <end position="103"/>
    </location>
</feature>
<dbReference type="SUPFAM" id="SSF74653">
    <property type="entry name" value="TolA/TonB C-terminal domain"/>
    <property type="match status" value="1"/>
</dbReference>
<dbReference type="Gene3D" id="3.30.1150.10">
    <property type="match status" value="1"/>
</dbReference>
<accession>A0ABM8EI98</accession>
<evidence type="ECO:0000256" key="4">
    <source>
        <dbReference type="ARBA" id="ARBA00022475"/>
    </source>
</evidence>
<feature type="compositionally biased region" description="Pro residues" evidence="10">
    <location>
        <begin position="90"/>
        <end position="103"/>
    </location>
</feature>
<reference evidence="12 13" key="1">
    <citation type="submission" date="2022-12" db="EMBL/GenBank/DDBJ databases">
        <title>Polyphasic characterization of Geotalea uranireducens NIT-SL11 newly isolated from a complex of sewage sludge and microbially reduced graphene oxide.</title>
        <authorList>
            <person name="Xie L."/>
            <person name="Yoshida N."/>
            <person name="Meng L."/>
        </authorList>
    </citation>
    <scope>NUCLEOTIDE SEQUENCE [LARGE SCALE GENOMIC DNA]</scope>
    <source>
        <strain evidence="12 13">NIT-SL11</strain>
    </source>
</reference>
<evidence type="ECO:0000259" key="11">
    <source>
        <dbReference type="PROSITE" id="PS52015"/>
    </source>
</evidence>
<dbReference type="RefSeq" id="WP_282002489.1">
    <property type="nucleotide sequence ID" value="NZ_AP027151.1"/>
</dbReference>
<evidence type="ECO:0000256" key="6">
    <source>
        <dbReference type="ARBA" id="ARBA00022692"/>
    </source>
</evidence>
<dbReference type="PANTHER" id="PTHR33446">
    <property type="entry name" value="PROTEIN TONB-RELATED"/>
    <property type="match status" value="1"/>
</dbReference>
<evidence type="ECO:0000256" key="3">
    <source>
        <dbReference type="ARBA" id="ARBA00022448"/>
    </source>
</evidence>
<name>A0ABM8EI98_9BACT</name>
<dbReference type="PROSITE" id="PS52015">
    <property type="entry name" value="TONB_CTD"/>
    <property type="match status" value="1"/>
</dbReference>
<dbReference type="EMBL" id="AP027151">
    <property type="protein sequence ID" value="BDV42191.1"/>
    <property type="molecule type" value="Genomic_DNA"/>
</dbReference>
<comment type="subcellular location">
    <subcellularLocation>
        <location evidence="1">Cell inner membrane</location>
        <topology evidence="1">Single-pass membrane protein</topology>
        <orientation evidence="1">Periplasmic side</orientation>
    </subcellularLocation>
</comment>
<dbReference type="Proteomes" id="UP001317705">
    <property type="component" value="Chromosome"/>
</dbReference>
<dbReference type="InterPro" id="IPR037682">
    <property type="entry name" value="TonB_C"/>
</dbReference>
<proteinExistence type="inferred from homology"/>
<dbReference type="Pfam" id="PF03544">
    <property type="entry name" value="TonB_C"/>
    <property type="match status" value="1"/>
</dbReference>
<dbReference type="NCBIfam" id="TIGR01352">
    <property type="entry name" value="tonB_Cterm"/>
    <property type="match status" value="1"/>
</dbReference>
<keyword evidence="9" id="KW-0472">Membrane</keyword>
<feature type="domain" description="TonB C-terminal" evidence="11">
    <location>
        <begin position="182"/>
        <end position="268"/>
    </location>
</feature>